<feature type="compositionally biased region" description="Basic and acidic residues" evidence="1">
    <location>
        <begin position="347"/>
        <end position="356"/>
    </location>
</feature>
<feature type="compositionally biased region" description="Acidic residues" evidence="1">
    <location>
        <begin position="258"/>
        <end position="267"/>
    </location>
</feature>
<accession>A0A7S1F7H5</accession>
<gene>
    <name evidence="2" type="ORF">NSCI0253_LOCUS24029</name>
</gene>
<organism evidence="2">
    <name type="scientific">Noctiluca scintillans</name>
    <name type="common">Sea sparkle</name>
    <name type="synonym">Red tide dinoflagellate</name>
    <dbReference type="NCBI Taxonomy" id="2966"/>
    <lineage>
        <taxon>Eukaryota</taxon>
        <taxon>Sar</taxon>
        <taxon>Alveolata</taxon>
        <taxon>Dinophyceae</taxon>
        <taxon>Noctilucales</taxon>
        <taxon>Noctilucaceae</taxon>
        <taxon>Noctiluca</taxon>
    </lineage>
</organism>
<evidence type="ECO:0000256" key="1">
    <source>
        <dbReference type="SAM" id="MobiDB-lite"/>
    </source>
</evidence>
<name>A0A7S1F7H5_NOCSC</name>
<reference evidence="2" key="1">
    <citation type="submission" date="2021-01" db="EMBL/GenBank/DDBJ databases">
        <authorList>
            <person name="Corre E."/>
            <person name="Pelletier E."/>
            <person name="Niang G."/>
            <person name="Scheremetjew M."/>
            <person name="Finn R."/>
            <person name="Kale V."/>
            <person name="Holt S."/>
            <person name="Cochrane G."/>
            <person name="Meng A."/>
            <person name="Brown T."/>
            <person name="Cohen L."/>
        </authorList>
    </citation>
    <scope>NUCLEOTIDE SEQUENCE</scope>
</reference>
<evidence type="ECO:0000313" key="2">
    <source>
        <dbReference type="EMBL" id="CAD8849679.1"/>
    </source>
</evidence>
<protein>
    <submittedName>
        <fullName evidence="2">Uncharacterized protein</fullName>
    </submittedName>
</protein>
<feature type="compositionally biased region" description="Basic and acidic residues" evidence="1">
    <location>
        <begin position="268"/>
        <end position="311"/>
    </location>
</feature>
<feature type="region of interest" description="Disordered" evidence="1">
    <location>
        <begin position="149"/>
        <end position="311"/>
    </location>
</feature>
<feature type="compositionally biased region" description="Low complexity" evidence="1">
    <location>
        <begin position="357"/>
        <end position="368"/>
    </location>
</feature>
<proteinExistence type="predicted"/>
<feature type="region of interest" description="Disordered" evidence="1">
    <location>
        <begin position="340"/>
        <end position="391"/>
    </location>
</feature>
<dbReference type="AlphaFoldDB" id="A0A7S1F7H5"/>
<feature type="compositionally biased region" description="Basic and acidic residues" evidence="1">
    <location>
        <begin position="175"/>
        <end position="189"/>
    </location>
</feature>
<feature type="compositionally biased region" description="Low complexity" evidence="1">
    <location>
        <begin position="377"/>
        <end position="390"/>
    </location>
</feature>
<feature type="compositionally biased region" description="Basic and acidic residues" evidence="1">
    <location>
        <begin position="151"/>
        <end position="167"/>
    </location>
</feature>
<sequence>MRQFVAENTWANTVFPGIQQLISNATGGVATNPTPHVDQSEHGAQTIDSFRVHRPDAELLRKAEKYRQQFFTGSDLHEVPSPVVLLPFLCKPTGTEQESVGTRLDKRLQAKPKAPAKDLKELCQQASLSRDSDGMFGRGLLELSLEEVPPDTERLWKDPPSEQRDESEGGNPRYARPEHQELQHEESREAPPTSTQRRTEVQFAERTGGDGSQQVGKEGTVPQHSDGTFGRTALKLNLDEVSPNATTFRTDLPFESESQLDEPEEDEPQHARPEHQKSQHDESREAPPTASERRPTVQFAGEKDPQVLRSSTMDKARLDGMAREFGFSVLKDVDLTDNFFSNSDSDDTPRSEDDTFSKTYSQKSSSPSLGKTVPYVNHSTASSSHSNSRSIRSKINVGLTKHEDSDDDQRENDEGEKVAGALYTCRESHPHLFEALMVIPVPCTPEVMYLQMCVRYNETEQWYLGRQRNQALQAMDPDEHWRLEQLVGFLTSHPQKIKTLTRMLDIEARKRQELSSRKEEGGEKFWLFIEQFKYMNFLVRHRNFFTPPRRPRVGPMQRSQSTFETDVLFKPRPSMKGLFKARSSMNGLS</sequence>
<dbReference type="EMBL" id="HBFQ01034098">
    <property type="protein sequence ID" value="CAD8849679.1"/>
    <property type="molecule type" value="Transcribed_RNA"/>
</dbReference>
<feature type="region of interest" description="Disordered" evidence="1">
    <location>
        <begin position="94"/>
        <end position="118"/>
    </location>
</feature>